<dbReference type="InterPro" id="IPR018114">
    <property type="entry name" value="TRYPSIN_HIS"/>
</dbReference>
<sequence>MKAENNVHLCTCVALSPTWTLTAGHCVDSAGPAKDLSDSLKIQTVVRYGSINSSTVEVLSSVLHPSFHDRQLKLHNDIGLLRTEVMHLKTFAVLSTEDINTLGGHEVTLVGHTNANGSLRINGTDILEKKTPPQLLQLFIVRFENKNESTLPMKCVAMHCQVLSGLCDGDSGGPMLHSSGVIGINSLSLEKIKLCSAVNKHGLVRMDFITPTSPHLKWINETILQHQV</sequence>
<feature type="domain" description="Peptidase S1" evidence="1">
    <location>
        <begin position="1"/>
        <end position="224"/>
    </location>
</feature>
<dbReference type="PROSITE" id="PS00134">
    <property type="entry name" value="TRYPSIN_HIS"/>
    <property type="match status" value="1"/>
</dbReference>
<comment type="caution">
    <text evidence="2">The sequence shown here is derived from an EMBL/GenBank/DDBJ whole genome shotgun (WGS) entry which is preliminary data.</text>
</comment>
<dbReference type="AlphaFoldDB" id="A0AAD8E1V0"/>
<accession>A0AAD8E1V0</accession>
<dbReference type="InterPro" id="IPR051333">
    <property type="entry name" value="CLIP_Serine_Protease"/>
</dbReference>
<dbReference type="PANTHER" id="PTHR24260:SF136">
    <property type="entry name" value="GH08193P-RELATED"/>
    <property type="match status" value="1"/>
</dbReference>
<gene>
    <name evidence="2" type="ORF">PYW07_000591</name>
</gene>
<dbReference type="PANTHER" id="PTHR24260">
    <property type="match status" value="1"/>
</dbReference>
<dbReference type="GO" id="GO:0006508">
    <property type="term" value="P:proteolysis"/>
    <property type="evidence" value="ECO:0007669"/>
    <property type="project" value="InterPro"/>
</dbReference>
<dbReference type="PRINTS" id="PR00722">
    <property type="entry name" value="CHYMOTRYPSIN"/>
</dbReference>
<proteinExistence type="predicted"/>
<dbReference type="Gene3D" id="2.40.10.10">
    <property type="entry name" value="Trypsin-like serine proteases"/>
    <property type="match status" value="2"/>
</dbReference>
<dbReference type="InterPro" id="IPR001254">
    <property type="entry name" value="Trypsin_dom"/>
</dbReference>
<evidence type="ECO:0000259" key="1">
    <source>
        <dbReference type="PROSITE" id="PS50240"/>
    </source>
</evidence>
<keyword evidence="3" id="KW-1185">Reference proteome</keyword>
<dbReference type="SUPFAM" id="SSF50494">
    <property type="entry name" value="Trypsin-like serine proteases"/>
    <property type="match status" value="1"/>
</dbReference>
<protein>
    <recommendedName>
        <fullName evidence="1">Peptidase S1 domain-containing protein</fullName>
    </recommendedName>
</protein>
<dbReference type="GO" id="GO:0004252">
    <property type="term" value="F:serine-type endopeptidase activity"/>
    <property type="evidence" value="ECO:0007669"/>
    <property type="project" value="InterPro"/>
</dbReference>
<dbReference type="EMBL" id="JARGEI010000001">
    <property type="protein sequence ID" value="KAJ8737320.1"/>
    <property type="molecule type" value="Genomic_DNA"/>
</dbReference>
<reference evidence="2" key="1">
    <citation type="submission" date="2023-03" db="EMBL/GenBank/DDBJ databases">
        <title>Chromosome-level genomes of two armyworms, Mythimna separata and Mythimna loreyi, provide insights into the biosynthesis and reception of sex pheromones.</title>
        <authorList>
            <person name="Zhao H."/>
        </authorList>
    </citation>
    <scope>NUCLEOTIDE SEQUENCE</scope>
    <source>
        <strain evidence="2">BeijingLab</strain>
        <tissue evidence="2">Pupa</tissue>
    </source>
</reference>
<dbReference type="InterPro" id="IPR043504">
    <property type="entry name" value="Peptidase_S1_PA_chymotrypsin"/>
</dbReference>
<dbReference type="Pfam" id="PF00089">
    <property type="entry name" value="Trypsin"/>
    <property type="match status" value="1"/>
</dbReference>
<evidence type="ECO:0000313" key="2">
    <source>
        <dbReference type="EMBL" id="KAJ8737320.1"/>
    </source>
</evidence>
<dbReference type="InterPro" id="IPR001314">
    <property type="entry name" value="Peptidase_S1A"/>
</dbReference>
<dbReference type="PROSITE" id="PS50240">
    <property type="entry name" value="TRYPSIN_DOM"/>
    <property type="match status" value="1"/>
</dbReference>
<dbReference type="Proteomes" id="UP001231518">
    <property type="component" value="Chromosome 1"/>
</dbReference>
<evidence type="ECO:0000313" key="3">
    <source>
        <dbReference type="Proteomes" id="UP001231518"/>
    </source>
</evidence>
<dbReference type="InterPro" id="IPR009003">
    <property type="entry name" value="Peptidase_S1_PA"/>
</dbReference>
<organism evidence="2 3">
    <name type="scientific">Mythimna separata</name>
    <name type="common">Oriental armyworm</name>
    <name type="synonym">Pseudaletia separata</name>
    <dbReference type="NCBI Taxonomy" id="271217"/>
    <lineage>
        <taxon>Eukaryota</taxon>
        <taxon>Metazoa</taxon>
        <taxon>Ecdysozoa</taxon>
        <taxon>Arthropoda</taxon>
        <taxon>Hexapoda</taxon>
        <taxon>Insecta</taxon>
        <taxon>Pterygota</taxon>
        <taxon>Neoptera</taxon>
        <taxon>Endopterygota</taxon>
        <taxon>Lepidoptera</taxon>
        <taxon>Glossata</taxon>
        <taxon>Ditrysia</taxon>
        <taxon>Noctuoidea</taxon>
        <taxon>Noctuidae</taxon>
        <taxon>Noctuinae</taxon>
        <taxon>Hadenini</taxon>
        <taxon>Mythimna</taxon>
    </lineage>
</organism>
<name>A0AAD8E1V0_MYTSE</name>